<dbReference type="STRING" id="341663.Q0CYY8"/>
<evidence type="ECO:0000256" key="2">
    <source>
        <dbReference type="ARBA" id="ARBA00023163"/>
    </source>
</evidence>
<evidence type="ECO:0000256" key="5">
    <source>
        <dbReference type="SAM" id="Phobius"/>
    </source>
</evidence>
<accession>Q0CYY8</accession>
<keyword evidence="1" id="KW-0805">Transcription regulation</keyword>
<dbReference type="GO" id="GO:0003700">
    <property type="term" value="F:DNA-binding transcription factor activity"/>
    <property type="evidence" value="ECO:0007669"/>
    <property type="project" value="InterPro"/>
</dbReference>
<dbReference type="VEuPathDB" id="FungiDB:ATEG_01096"/>
<dbReference type="RefSeq" id="XP_001208461.1">
    <property type="nucleotide sequence ID" value="XM_001208461.1"/>
</dbReference>
<dbReference type="Pfam" id="PF04082">
    <property type="entry name" value="Fungal_trans"/>
    <property type="match status" value="1"/>
</dbReference>
<dbReference type="OrthoDB" id="2123952at2759"/>
<keyword evidence="2" id="KW-0804">Transcription</keyword>
<dbReference type="InterPro" id="IPR007219">
    <property type="entry name" value="XnlR_reg_dom"/>
</dbReference>
<feature type="transmembrane region" description="Helical" evidence="5">
    <location>
        <begin position="485"/>
        <end position="505"/>
    </location>
</feature>
<dbReference type="AlphaFoldDB" id="Q0CYY8"/>
<evidence type="ECO:0000256" key="3">
    <source>
        <dbReference type="ARBA" id="ARBA00023242"/>
    </source>
</evidence>
<dbReference type="GO" id="GO:0003677">
    <property type="term" value="F:DNA binding"/>
    <property type="evidence" value="ECO:0007669"/>
    <property type="project" value="InterPro"/>
</dbReference>
<keyword evidence="3" id="KW-0539">Nucleus</keyword>
<name>Q0CYY8_ASPTN</name>
<feature type="region of interest" description="Disordered" evidence="4">
    <location>
        <begin position="44"/>
        <end position="80"/>
    </location>
</feature>
<evidence type="ECO:0000256" key="1">
    <source>
        <dbReference type="ARBA" id="ARBA00023015"/>
    </source>
</evidence>
<dbReference type="InterPro" id="IPR050987">
    <property type="entry name" value="AtrR-like"/>
</dbReference>
<dbReference type="EMBL" id="CH476595">
    <property type="protein sequence ID" value="EAU37853.1"/>
    <property type="molecule type" value="Genomic_DNA"/>
</dbReference>
<organism evidence="7 8">
    <name type="scientific">Aspergillus terreus (strain NIH 2624 / FGSC A1156)</name>
    <dbReference type="NCBI Taxonomy" id="341663"/>
    <lineage>
        <taxon>Eukaryota</taxon>
        <taxon>Fungi</taxon>
        <taxon>Dikarya</taxon>
        <taxon>Ascomycota</taxon>
        <taxon>Pezizomycotina</taxon>
        <taxon>Eurotiomycetes</taxon>
        <taxon>Eurotiomycetidae</taxon>
        <taxon>Eurotiales</taxon>
        <taxon>Aspergillaceae</taxon>
        <taxon>Aspergillus</taxon>
        <taxon>Aspergillus subgen. Circumdati</taxon>
    </lineage>
</organism>
<dbReference type="PANTHER" id="PTHR46910:SF25">
    <property type="entry name" value="ABC-TRANSPORTER-REGULATING TRANSCRIPTION FACTOR"/>
    <property type="match status" value="1"/>
</dbReference>
<dbReference type="OMA" id="EMTELSW"/>
<sequence>MVNNFWAHSKSYNRNAYVQTLEKKIENLETSLLRSGLIQLQTLDPTSSLGSSDVRSLARTDRQPSASLSPPGEPSTSPTVEQICETDIPTSNVPTTKPSSGAKSQISAVSRERFFALLPNENIVKRLRVQVRRGPFTSAIFTELPPKGHLQSLFEVAYDDFNCLWPLFNPSNLVSLLDEHYASDAASPHGDFGRWGLLNAAVAIAIQSRAAEDSCREMIDLSWHFFKNSFSVLPAILSRGTDLLALEALLAMALFMQGSSDSRTTSTLISEAARLSLTLGFHRKTFYVGMDPVTAERHRRAFWIAYILDKDMSIKTGMPSVYNDDDISLDYTNSDSLGCPGKVFASETCVEAIVFRLRAQLAVIESKIQNQLYSEKSTGCSASQLLQAVMELDYRLEDWKGKVPLDIQPGHIIWSAVAPRNEPIIILHFVFYRAMSAVHSFAAHLLPVEDVTLYSQSISSGIIQTSMAQESVRLLQHLRPQIPGYLWQILFYPLSACIALVAILLKQPSDVRARSHLGHIGDFVKFLTKVQQRGDLDVERMLCLCTQFQKIVLDTIPAETDVLQSAASGCYPSPHAKAQVSPGTHG</sequence>
<reference evidence="8" key="1">
    <citation type="submission" date="2005-09" db="EMBL/GenBank/DDBJ databases">
        <title>Annotation of the Aspergillus terreus NIH2624 genome.</title>
        <authorList>
            <person name="Birren B.W."/>
            <person name="Lander E.S."/>
            <person name="Galagan J.E."/>
            <person name="Nusbaum C."/>
            <person name="Devon K."/>
            <person name="Henn M."/>
            <person name="Ma L.-J."/>
            <person name="Jaffe D.B."/>
            <person name="Butler J."/>
            <person name="Alvarez P."/>
            <person name="Gnerre S."/>
            <person name="Grabherr M."/>
            <person name="Kleber M."/>
            <person name="Mauceli E.W."/>
            <person name="Brockman W."/>
            <person name="Rounsley S."/>
            <person name="Young S.K."/>
            <person name="LaButti K."/>
            <person name="Pushparaj V."/>
            <person name="DeCaprio D."/>
            <person name="Crawford M."/>
            <person name="Koehrsen M."/>
            <person name="Engels R."/>
            <person name="Montgomery P."/>
            <person name="Pearson M."/>
            <person name="Howarth C."/>
            <person name="Larson L."/>
            <person name="Luoma S."/>
            <person name="White J."/>
            <person name="Alvarado L."/>
            <person name="Kodira C.D."/>
            <person name="Zeng Q."/>
            <person name="Oleary S."/>
            <person name="Yandava C."/>
            <person name="Denning D.W."/>
            <person name="Nierman W.C."/>
            <person name="Milne T."/>
            <person name="Madden K."/>
        </authorList>
    </citation>
    <scope>NUCLEOTIDE SEQUENCE [LARGE SCALE GENOMIC DNA]</scope>
    <source>
        <strain evidence="8">NIH 2624 / FGSC A1156</strain>
    </source>
</reference>
<feature type="domain" description="Xylanolytic transcriptional activator regulatory" evidence="6">
    <location>
        <begin position="265"/>
        <end position="338"/>
    </location>
</feature>
<dbReference type="CDD" id="cd12148">
    <property type="entry name" value="fungal_TF_MHR"/>
    <property type="match status" value="1"/>
</dbReference>
<evidence type="ECO:0000256" key="4">
    <source>
        <dbReference type="SAM" id="MobiDB-lite"/>
    </source>
</evidence>
<dbReference type="GO" id="GO:0006351">
    <property type="term" value="P:DNA-templated transcription"/>
    <property type="evidence" value="ECO:0007669"/>
    <property type="project" value="InterPro"/>
</dbReference>
<dbReference type="PANTHER" id="PTHR46910">
    <property type="entry name" value="TRANSCRIPTION FACTOR PDR1"/>
    <property type="match status" value="1"/>
</dbReference>
<evidence type="ECO:0000259" key="6">
    <source>
        <dbReference type="SMART" id="SM00906"/>
    </source>
</evidence>
<evidence type="ECO:0000313" key="7">
    <source>
        <dbReference type="EMBL" id="EAU37853.1"/>
    </source>
</evidence>
<protein>
    <recommendedName>
        <fullName evidence="6">Xylanolytic transcriptional activator regulatory domain-containing protein</fullName>
    </recommendedName>
</protein>
<keyword evidence="5" id="KW-0472">Membrane</keyword>
<feature type="compositionally biased region" description="Polar residues" evidence="4">
    <location>
        <begin position="63"/>
        <end position="80"/>
    </location>
</feature>
<gene>
    <name evidence="7" type="ORF">ATEG_01096</name>
</gene>
<keyword evidence="5" id="KW-0812">Transmembrane</keyword>
<keyword evidence="5" id="KW-1133">Transmembrane helix</keyword>
<dbReference type="GO" id="GO:0008270">
    <property type="term" value="F:zinc ion binding"/>
    <property type="evidence" value="ECO:0007669"/>
    <property type="project" value="InterPro"/>
</dbReference>
<dbReference type="SMART" id="SM00906">
    <property type="entry name" value="Fungal_trans"/>
    <property type="match status" value="1"/>
</dbReference>
<dbReference type="Proteomes" id="UP000007963">
    <property type="component" value="Unassembled WGS sequence"/>
</dbReference>
<dbReference type="eggNOG" id="ENOG502QZJZ">
    <property type="taxonomic scope" value="Eukaryota"/>
</dbReference>
<feature type="compositionally biased region" description="Polar residues" evidence="4">
    <location>
        <begin position="44"/>
        <end position="54"/>
    </location>
</feature>
<dbReference type="GeneID" id="4316331"/>
<evidence type="ECO:0000313" key="8">
    <source>
        <dbReference type="Proteomes" id="UP000007963"/>
    </source>
</evidence>
<dbReference type="HOGENOM" id="CLU_011099_5_2_1"/>
<proteinExistence type="predicted"/>